<dbReference type="AlphaFoldDB" id="D2R359"/>
<proteinExistence type="predicted"/>
<evidence type="ECO:0000256" key="1">
    <source>
        <dbReference type="SAM" id="Phobius"/>
    </source>
</evidence>
<name>D2R359_PIRSD</name>
<dbReference type="STRING" id="530564.Psta_4142"/>
<evidence type="ECO:0000313" key="2">
    <source>
        <dbReference type="EMBL" id="ADB18792.1"/>
    </source>
</evidence>
<keyword evidence="3" id="KW-1185">Reference proteome</keyword>
<dbReference type="Pfam" id="PF14446">
    <property type="entry name" value="Prok-RING_1"/>
    <property type="match status" value="1"/>
</dbReference>
<dbReference type="Proteomes" id="UP000001887">
    <property type="component" value="Chromosome"/>
</dbReference>
<keyword evidence="1" id="KW-1133">Transmembrane helix</keyword>
<feature type="transmembrane region" description="Helical" evidence="1">
    <location>
        <begin position="6"/>
        <end position="25"/>
    </location>
</feature>
<evidence type="ECO:0000313" key="3">
    <source>
        <dbReference type="Proteomes" id="UP000001887"/>
    </source>
</evidence>
<dbReference type="KEGG" id="psl:Psta_4142"/>
<reference evidence="2 3" key="1">
    <citation type="journal article" date="2009" name="Stand. Genomic Sci.">
        <title>Complete genome sequence of Pirellula staleyi type strain (ATCC 27377).</title>
        <authorList>
            <person name="Clum A."/>
            <person name="Tindall B.J."/>
            <person name="Sikorski J."/>
            <person name="Ivanova N."/>
            <person name="Mavrommatis K."/>
            <person name="Lucas S."/>
            <person name="Glavina del Rio T."/>
            <person name="Nolan M."/>
            <person name="Chen F."/>
            <person name="Tice H."/>
            <person name="Pitluck S."/>
            <person name="Cheng J.F."/>
            <person name="Chertkov O."/>
            <person name="Brettin T."/>
            <person name="Han C."/>
            <person name="Detter J.C."/>
            <person name="Kuske C."/>
            <person name="Bruce D."/>
            <person name="Goodwin L."/>
            <person name="Ovchinikova G."/>
            <person name="Pati A."/>
            <person name="Mikhailova N."/>
            <person name="Chen A."/>
            <person name="Palaniappan K."/>
            <person name="Land M."/>
            <person name="Hauser L."/>
            <person name="Chang Y.J."/>
            <person name="Jeffries C.D."/>
            <person name="Chain P."/>
            <person name="Rohde M."/>
            <person name="Goker M."/>
            <person name="Bristow J."/>
            <person name="Eisen J.A."/>
            <person name="Markowitz V."/>
            <person name="Hugenholtz P."/>
            <person name="Kyrpides N.C."/>
            <person name="Klenk H.P."/>
            <person name="Lapidus A."/>
        </authorList>
    </citation>
    <scope>NUCLEOTIDE SEQUENCE [LARGE SCALE GENOMIC DNA]</scope>
    <source>
        <strain evidence="3">ATCC 27377 / DSM 6068 / ICPB 4128</strain>
    </source>
</reference>
<dbReference type="OrthoDB" id="252713at2"/>
<organism evidence="2 3">
    <name type="scientific">Pirellula staleyi (strain ATCC 27377 / DSM 6068 / ICPB 4128)</name>
    <name type="common">Pirella staleyi</name>
    <dbReference type="NCBI Taxonomy" id="530564"/>
    <lineage>
        <taxon>Bacteria</taxon>
        <taxon>Pseudomonadati</taxon>
        <taxon>Planctomycetota</taxon>
        <taxon>Planctomycetia</taxon>
        <taxon>Pirellulales</taxon>
        <taxon>Pirellulaceae</taxon>
        <taxon>Pirellula</taxon>
    </lineage>
</organism>
<dbReference type="HOGENOM" id="CLU_1007806_0_0_0"/>
<dbReference type="EMBL" id="CP001848">
    <property type="protein sequence ID" value="ADB18792.1"/>
    <property type="molecule type" value="Genomic_DNA"/>
</dbReference>
<sequence precursor="true">MNDGPVFGFFLFIAVIIIIFVVATLSQQQAQANLQQVVRKYRGKLLYAGGFFSNTKLSIQVGSTQGELEYVRRGKVDYMVIRLPWPEARFRCQLQVEDAMKKLGKLMGMQDIQVGNFVFDDLFMISGEDERAVRELLTPSVQHQIVRLYKLHERSSMYSYRDLEVTWMRGLLAITKPRGSGSAEIVSAFIDAAADLYEAALGACNSGIEIISEKRVLVDVKTACPVCSDELSGALVQCTACKTSHHRDCWSYFGSCATYGCGSKRCRNVGGGRGAA</sequence>
<protein>
    <submittedName>
        <fullName evidence="2">Uncharacterized protein</fullName>
    </submittedName>
</protein>
<accession>D2R359</accession>
<gene>
    <name evidence="2" type="ordered locus">Psta_4142</name>
</gene>
<keyword evidence="1" id="KW-0472">Membrane</keyword>
<keyword evidence="1" id="KW-0812">Transmembrane</keyword>
<dbReference type="InterPro" id="IPR039522">
    <property type="entry name" value="RING_finger_1_prok"/>
</dbReference>